<feature type="region of interest" description="Disordered" evidence="1">
    <location>
        <begin position="1"/>
        <end position="35"/>
    </location>
</feature>
<comment type="caution">
    <text evidence="2">The sequence shown here is derived from an EMBL/GenBank/DDBJ whole genome shotgun (WGS) entry which is preliminary data.</text>
</comment>
<evidence type="ECO:0000256" key="1">
    <source>
        <dbReference type="SAM" id="MobiDB-lite"/>
    </source>
</evidence>
<proteinExistence type="predicted"/>
<dbReference type="Proteomes" id="UP000288805">
    <property type="component" value="Unassembled WGS sequence"/>
</dbReference>
<evidence type="ECO:0000313" key="2">
    <source>
        <dbReference type="EMBL" id="RVW58168.1"/>
    </source>
</evidence>
<accession>A0A438FDX7</accession>
<feature type="compositionally biased region" description="Basic and acidic residues" evidence="1">
    <location>
        <begin position="23"/>
        <end position="35"/>
    </location>
</feature>
<sequence length="55" mass="6171">MVLPSLANPQDENFLSGPPGYTKARESRVADDEGHWKDDLDTTIQQLFIKAYGSF</sequence>
<name>A0A438FDX7_VITVI</name>
<gene>
    <name evidence="2" type="ORF">CK203_110680</name>
</gene>
<reference evidence="2 3" key="1">
    <citation type="journal article" date="2018" name="PLoS Genet.">
        <title>Population sequencing reveals clonal diversity and ancestral inbreeding in the grapevine cultivar Chardonnay.</title>
        <authorList>
            <person name="Roach M.J."/>
            <person name="Johnson D.L."/>
            <person name="Bohlmann J."/>
            <person name="van Vuuren H.J."/>
            <person name="Jones S.J."/>
            <person name="Pretorius I.S."/>
            <person name="Schmidt S.A."/>
            <person name="Borneman A.R."/>
        </authorList>
    </citation>
    <scope>NUCLEOTIDE SEQUENCE [LARGE SCALE GENOMIC DNA]</scope>
    <source>
        <strain evidence="3">cv. Chardonnay</strain>
        <tissue evidence="2">Leaf</tissue>
    </source>
</reference>
<dbReference type="AlphaFoldDB" id="A0A438FDX7"/>
<dbReference type="EMBL" id="QGNW01000975">
    <property type="protein sequence ID" value="RVW58168.1"/>
    <property type="molecule type" value="Genomic_DNA"/>
</dbReference>
<evidence type="ECO:0000313" key="3">
    <source>
        <dbReference type="Proteomes" id="UP000288805"/>
    </source>
</evidence>
<protein>
    <submittedName>
        <fullName evidence="2">Uncharacterized protein</fullName>
    </submittedName>
</protein>
<organism evidence="2 3">
    <name type="scientific">Vitis vinifera</name>
    <name type="common">Grape</name>
    <dbReference type="NCBI Taxonomy" id="29760"/>
    <lineage>
        <taxon>Eukaryota</taxon>
        <taxon>Viridiplantae</taxon>
        <taxon>Streptophyta</taxon>
        <taxon>Embryophyta</taxon>
        <taxon>Tracheophyta</taxon>
        <taxon>Spermatophyta</taxon>
        <taxon>Magnoliopsida</taxon>
        <taxon>eudicotyledons</taxon>
        <taxon>Gunneridae</taxon>
        <taxon>Pentapetalae</taxon>
        <taxon>rosids</taxon>
        <taxon>Vitales</taxon>
        <taxon>Vitaceae</taxon>
        <taxon>Viteae</taxon>
        <taxon>Vitis</taxon>
    </lineage>
</organism>